<keyword evidence="5" id="KW-0436">Ligase</keyword>
<dbReference type="EC" id="6.3.3.2" evidence="4"/>
<gene>
    <name evidence="5" type="ORF">PAF17_11200</name>
</gene>
<sequence length="182" mass="19676">MTGQAKSLLRKEALAKRLRLAGDQDAIHRMLRRALGPFREHVLAGYWPMRGEADPRAAMAEHSGPTCLPVVTGRAVPLVFRAWTGGALVAGPFGTSHPPESAAPLVPNVLIVPLAGFDRRGNRIGYGGGYYDRTLELLRKSGGVQAIGLAFSSQELSEIPAERFDQPLDQIVTDREIITANP</sequence>
<evidence type="ECO:0000256" key="4">
    <source>
        <dbReference type="RuleBase" id="RU361279"/>
    </source>
</evidence>
<dbReference type="NCBIfam" id="TIGR02727">
    <property type="entry name" value="MTHFS_bact"/>
    <property type="match status" value="1"/>
</dbReference>
<comment type="cofactor">
    <cofactor evidence="4">
        <name>Mg(2+)</name>
        <dbReference type="ChEBI" id="CHEBI:18420"/>
    </cofactor>
</comment>
<dbReference type="PANTHER" id="PTHR23407:SF1">
    <property type="entry name" value="5-FORMYLTETRAHYDROFOLATE CYCLO-LIGASE"/>
    <property type="match status" value="1"/>
</dbReference>
<name>A0ABT4ZFE5_9RHOB</name>
<comment type="catalytic activity">
    <reaction evidence="4">
        <text>(6S)-5-formyl-5,6,7,8-tetrahydrofolate + ATP = (6R)-5,10-methenyltetrahydrofolate + ADP + phosphate</text>
        <dbReference type="Rhea" id="RHEA:10488"/>
        <dbReference type="ChEBI" id="CHEBI:30616"/>
        <dbReference type="ChEBI" id="CHEBI:43474"/>
        <dbReference type="ChEBI" id="CHEBI:57455"/>
        <dbReference type="ChEBI" id="CHEBI:57457"/>
        <dbReference type="ChEBI" id="CHEBI:456216"/>
        <dbReference type="EC" id="6.3.3.2"/>
    </reaction>
</comment>
<dbReference type="RefSeq" id="WP_271889188.1">
    <property type="nucleotide sequence ID" value="NZ_JAQBIE010000012.1"/>
</dbReference>
<dbReference type="Pfam" id="PF01812">
    <property type="entry name" value="5-FTHF_cyc-lig"/>
    <property type="match status" value="1"/>
</dbReference>
<evidence type="ECO:0000313" key="6">
    <source>
        <dbReference type="Proteomes" id="UP001165641"/>
    </source>
</evidence>
<protein>
    <recommendedName>
        <fullName evidence="4">5-formyltetrahydrofolate cyclo-ligase</fullName>
        <ecNumber evidence="4">6.3.3.2</ecNumber>
    </recommendedName>
</protein>
<dbReference type="Gene3D" id="3.40.50.10420">
    <property type="entry name" value="NagB/RpiA/CoA transferase-like"/>
    <property type="match status" value="1"/>
</dbReference>
<dbReference type="SUPFAM" id="SSF100950">
    <property type="entry name" value="NagB/RpiA/CoA transferase-like"/>
    <property type="match status" value="1"/>
</dbReference>
<keyword evidence="4" id="KW-0479">Metal-binding</keyword>
<proteinExistence type="inferred from homology"/>
<keyword evidence="4" id="KW-0460">Magnesium</keyword>
<comment type="similarity">
    <text evidence="1 4">Belongs to the 5-formyltetrahydrofolate cyclo-ligase family.</text>
</comment>
<reference evidence="5" key="1">
    <citation type="submission" date="2022-12" db="EMBL/GenBank/DDBJ databases">
        <title>Paracoccus onchidii sp. nov., isolated from a marine invertebrate from the South China Sea.</title>
        <authorList>
            <person name="Xu S."/>
            <person name="Liu Z."/>
            <person name="Xu Y."/>
        </authorList>
    </citation>
    <scope>NUCLEOTIDE SEQUENCE</scope>
    <source>
        <strain evidence="5">Z330</strain>
    </source>
</reference>
<keyword evidence="2 4" id="KW-0547">Nucleotide-binding</keyword>
<dbReference type="InterPro" id="IPR024185">
    <property type="entry name" value="FTHF_cligase-like_sf"/>
</dbReference>
<dbReference type="GO" id="GO:0030272">
    <property type="term" value="F:5-formyltetrahydrofolate cyclo-ligase activity"/>
    <property type="evidence" value="ECO:0007669"/>
    <property type="project" value="UniProtKB-EC"/>
</dbReference>
<dbReference type="EMBL" id="JAQBIE010000012">
    <property type="protein sequence ID" value="MDB6178068.1"/>
    <property type="molecule type" value="Genomic_DNA"/>
</dbReference>
<evidence type="ECO:0000313" key="5">
    <source>
        <dbReference type="EMBL" id="MDB6178068.1"/>
    </source>
</evidence>
<keyword evidence="6" id="KW-1185">Reference proteome</keyword>
<dbReference type="PIRSF" id="PIRSF006806">
    <property type="entry name" value="FTHF_cligase"/>
    <property type="match status" value="1"/>
</dbReference>
<dbReference type="InterPro" id="IPR037171">
    <property type="entry name" value="NagB/RpiA_transferase-like"/>
</dbReference>
<evidence type="ECO:0000256" key="3">
    <source>
        <dbReference type="ARBA" id="ARBA00022840"/>
    </source>
</evidence>
<evidence type="ECO:0000256" key="2">
    <source>
        <dbReference type="ARBA" id="ARBA00022741"/>
    </source>
</evidence>
<keyword evidence="3 4" id="KW-0067">ATP-binding</keyword>
<evidence type="ECO:0000256" key="1">
    <source>
        <dbReference type="ARBA" id="ARBA00010638"/>
    </source>
</evidence>
<accession>A0ABT4ZFE5</accession>
<dbReference type="InterPro" id="IPR002698">
    <property type="entry name" value="FTHF_cligase"/>
</dbReference>
<comment type="caution">
    <text evidence="5">The sequence shown here is derived from an EMBL/GenBank/DDBJ whole genome shotgun (WGS) entry which is preliminary data.</text>
</comment>
<dbReference type="PANTHER" id="PTHR23407">
    <property type="entry name" value="ATPASE INHIBITOR/5-FORMYLTETRAHYDROFOLATE CYCLO-LIGASE"/>
    <property type="match status" value="1"/>
</dbReference>
<dbReference type="Proteomes" id="UP001165641">
    <property type="component" value="Unassembled WGS sequence"/>
</dbReference>
<organism evidence="5 6">
    <name type="scientific">Paracoccus onchidii</name>
    <dbReference type="NCBI Taxonomy" id="3017813"/>
    <lineage>
        <taxon>Bacteria</taxon>
        <taxon>Pseudomonadati</taxon>
        <taxon>Pseudomonadota</taxon>
        <taxon>Alphaproteobacteria</taxon>
        <taxon>Rhodobacterales</taxon>
        <taxon>Paracoccaceae</taxon>
        <taxon>Paracoccus</taxon>
    </lineage>
</organism>